<dbReference type="OrthoDB" id="9810980at2"/>
<keyword evidence="8 9" id="KW-0472">Membrane</keyword>
<dbReference type="AlphaFoldDB" id="A0A5C8PJ68"/>
<keyword evidence="6 9" id="KW-0812">Transmembrane</keyword>
<accession>A0A5C8PJ68</accession>
<feature type="domain" description="AprE-like long alpha-helical hairpin" evidence="12">
    <location>
        <begin position="111"/>
        <end position="299"/>
    </location>
</feature>
<protein>
    <recommendedName>
        <fullName evidence="9">Membrane fusion protein (MFP) family protein</fullName>
    </recommendedName>
</protein>
<dbReference type="GO" id="GO:0015031">
    <property type="term" value="P:protein transport"/>
    <property type="evidence" value="ECO:0007669"/>
    <property type="project" value="InterPro"/>
</dbReference>
<proteinExistence type="inferred from homology"/>
<comment type="caution">
    <text evidence="14">The sequence shown here is derived from an EMBL/GenBank/DDBJ whole genome shotgun (WGS) entry which is preliminary data.</text>
</comment>
<comment type="subcellular location">
    <subcellularLocation>
        <location evidence="1 9">Cell inner membrane</location>
        <topology evidence="1 9">Single-pass membrane protein</topology>
    </subcellularLocation>
</comment>
<dbReference type="InterPro" id="IPR058781">
    <property type="entry name" value="HH_AprE-like"/>
</dbReference>
<keyword evidence="15" id="KW-1185">Reference proteome</keyword>
<evidence type="ECO:0000256" key="2">
    <source>
        <dbReference type="ARBA" id="ARBA00009477"/>
    </source>
</evidence>
<dbReference type="PANTHER" id="PTHR30386">
    <property type="entry name" value="MEMBRANE FUSION SUBUNIT OF EMRAB-TOLC MULTIDRUG EFFLUX PUMP"/>
    <property type="match status" value="1"/>
</dbReference>
<keyword evidence="5 9" id="KW-0997">Cell inner membrane</keyword>
<evidence type="ECO:0000256" key="8">
    <source>
        <dbReference type="ARBA" id="ARBA00023136"/>
    </source>
</evidence>
<feature type="coiled-coil region" evidence="10">
    <location>
        <begin position="262"/>
        <end position="306"/>
    </location>
</feature>
<evidence type="ECO:0000256" key="4">
    <source>
        <dbReference type="ARBA" id="ARBA00022475"/>
    </source>
</evidence>
<dbReference type="Proteomes" id="UP000321638">
    <property type="component" value="Unassembled WGS sequence"/>
</dbReference>
<reference evidence="14 15" key="1">
    <citation type="submission" date="2019-06" db="EMBL/GenBank/DDBJ databases">
        <title>New taxonomy in bacterial strain CC-CFT640, isolated from vineyard.</title>
        <authorList>
            <person name="Lin S.-Y."/>
            <person name="Tsai C.-F."/>
            <person name="Young C.-C."/>
        </authorList>
    </citation>
    <scope>NUCLEOTIDE SEQUENCE [LARGE SCALE GENOMIC DNA]</scope>
    <source>
        <strain evidence="14 15">CC-CFT640</strain>
    </source>
</reference>
<feature type="domain" description="AprE-like beta-barrel" evidence="13">
    <location>
        <begin position="341"/>
        <end position="429"/>
    </location>
</feature>
<dbReference type="PRINTS" id="PR01490">
    <property type="entry name" value="RTXTOXIND"/>
</dbReference>
<evidence type="ECO:0000256" key="11">
    <source>
        <dbReference type="SAM" id="MobiDB-lite"/>
    </source>
</evidence>
<evidence type="ECO:0000313" key="14">
    <source>
        <dbReference type="EMBL" id="TXL73294.1"/>
    </source>
</evidence>
<dbReference type="InterPro" id="IPR010129">
    <property type="entry name" value="T1SS_HlyD"/>
</dbReference>
<feature type="transmembrane region" description="Helical" evidence="9">
    <location>
        <begin position="38"/>
        <end position="56"/>
    </location>
</feature>
<dbReference type="Gene3D" id="2.40.30.170">
    <property type="match status" value="1"/>
</dbReference>
<name>A0A5C8PJ68_9HYPH</name>
<evidence type="ECO:0000256" key="10">
    <source>
        <dbReference type="SAM" id="Coils"/>
    </source>
</evidence>
<dbReference type="InterPro" id="IPR058982">
    <property type="entry name" value="Beta-barrel_AprE"/>
</dbReference>
<keyword evidence="4 9" id="KW-1003">Cell membrane</keyword>
<gene>
    <name evidence="14" type="ORF">FHP25_21660</name>
</gene>
<keyword evidence="3 9" id="KW-0813">Transport</keyword>
<evidence type="ECO:0000256" key="6">
    <source>
        <dbReference type="ARBA" id="ARBA00022692"/>
    </source>
</evidence>
<keyword evidence="7 9" id="KW-1133">Transmembrane helix</keyword>
<evidence type="ECO:0000256" key="5">
    <source>
        <dbReference type="ARBA" id="ARBA00022519"/>
    </source>
</evidence>
<dbReference type="Pfam" id="PF26002">
    <property type="entry name" value="Beta-barrel_AprE"/>
    <property type="match status" value="1"/>
</dbReference>
<dbReference type="PANTHER" id="PTHR30386:SF17">
    <property type="entry name" value="ALKALINE PROTEASE SECRETION PROTEIN APRE"/>
    <property type="match status" value="1"/>
</dbReference>
<evidence type="ECO:0000256" key="9">
    <source>
        <dbReference type="RuleBase" id="RU365093"/>
    </source>
</evidence>
<evidence type="ECO:0000313" key="15">
    <source>
        <dbReference type="Proteomes" id="UP000321638"/>
    </source>
</evidence>
<evidence type="ECO:0000256" key="7">
    <source>
        <dbReference type="ARBA" id="ARBA00022989"/>
    </source>
</evidence>
<evidence type="ECO:0000259" key="13">
    <source>
        <dbReference type="Pfam" id="PF26002"/>
    </source>
</evidence>
<dbReference type="EMBL" id="VDUZ01000026">
    <property type="protein sequence ID" value="TXL73294.1"/>
    <property type="molecule type" value="Genomic_DNA"/>
</dbReference>
<sequence>MARSGTWWPSRTMREPAPMATNPEVTTHAMGVRGPLRFALALGILFAGGLIGWSALVPLQSAAIAPGIVVVDTNRKAVQHLEGGVVARLLVRDGDTVAAGQLVVQLDQTQARSVVERLRGQLLASLALQARLKAERDLLASIAFPPELADDNATTADMVRAERRIFEARREQLEGQIRILRQRTGQVEEELRGVADEIRAEDLQLRLIREEMADVQALVAKGLERKPRLLALQRQAASIEGQRAQNVAHIARGQQSIGENEMRVLDLRAQFLSDAVQKLRDEETRIFDLREKLRAAEDVLQRTEIRAAVAGRVQGLKVFTIGGVVPPRETIMEIVPGEEALVVEARMPINDIDVVQAGLSVQLRFTAFNQRSTPALAGSVVNVSADRMNDPQTNAAFYLLRIVVDPGSPLPEGMSLYPGMPVEATIRTGSQTLLAYLTKPLRDSMHRALREH</sequence>
<dbReference type="Pfam" id="PF25994">
    <property type="entry name" value="HH_AprE"/>
    <property type="match status" value="1"/>
</dbReference>
<dbReference type="InterPro" id="IPR050739">
    <property type="entry name" value="MFP"/>
</dbReference>
<evidence type="ECO:0000259" key="12">
    <source>
        <dbReference type="Pfam" id="PF25994"/>
    </source>
</evidence>
<evidence type="ECO:0000256" key="1">
    <source>
        <dbReference type="ARBA" id="ARBA00004377"/>
    </source>
</evidence>
<organism evidence="14 15">
    <name type="scientific">Vineibacter terrae</name>
    <dbReference type="NCBI Taxonomy" id="2586908"/>
    <lineage>
        <taxon>Bacteria</taxon>
        <taxon>Pseudomonadati</taxon>
        <taxon>Pseudomonadota</taxon>
        <taxon>Alphaproteobacteria</taxon>
        <taxon>Hyphomicrobiales</taxon>
        <taxon>Vineibacter</taxon>
    </lineage>
</organism>
<evidence type="ECO:0000256" key="3">
    <source>
        <dbReference type="ARBA" id="ARBA00022448"/>
    </source>
</evidence>
<dbReference type="NCBIfam" id="TIGR01843">
    <property type="entry name" value="type_I_hlyD"/>
    <property type="match status" value="1"/>
</dbReference>
<feature type="coiled-coil region" evidence="10">
    <location>
        <begin position="156"/>
        <end position="190"/>
    </location>
</feature>
<feature type="region of interest" description="Disordered" evidence="11">
    <location>
        <begin position="1"/>
        <end position="21"/>
    </location>
</feature>
<comment type="similarity">
    <text evidence="2 9">Belongs to the membrane fusion protein (MFP) (TC 8.A.1) family.</text>
</comment>
<dbReference type="Gene3D" id="2.40.50.100">
    <property type="match status" value="1"/>
</dbReference>
<dbReference type="GO" id="GO:0005886">
    <property type="term" value="C:plasma membrane"/>
    <property type="evidence" value="ECO:0007669"/>
    <property type="project" value="UniProtKB-SubCell"/>
</dbReference>
<keyword evidence="10" id="KW-0175">Coiled coil</keyword>